<dbReference type="SUPFAM" id="SSF101967">
    <property type="entry name" value="Adhesin YadA, collagen-binding domain"/>
    <property type="match status" value="1"/>
</dbReference>
<dbReference type="AlphaFoldDB" id="A0AAD2GNG3"/>
<evidence type="ECO:0000256" key="3">
    <source>
        <dbReference type="ARBA" id="ARBA00022452"/>
    </source>
</evidence>
<evidence type="ECO:0000256" key="1">
    <source>
        <dbReference type="ARBA" id="ARBA00004241"/>
    </source>
</evidence>
<dbReference type="EMBL" id="CAUZHL010000007">
    <property type="protein sequence ID" value="CAK1216683.1"/>
    <property type="molecule type" value="Genomic_DNA"/>
</dbReference>
<dbReference type="Proteomes" id="UP001190091">
    <property type="component" value="Unassembled WGS sequence"/>
</dbReference>
<keyword evidence="5 9" id="KW-0732">Signal</keyword>
<keyword evidence="6" id="KW-0472">Membrane</keyword>
<dbReference type="Gene3D" id="3.30.1300.30">
    <property type="entry name" value="GSPII I/J protein-like"/>
    <property type="match status" value="1"/>
</dbReference>
<feature type="domain" description="Trimeric autotransporter adhesin YadA-like C-terminal membrane anchor" evidence="10">
    <location>
        <begin position="490"/>
        <end position="548"/>
    </location>
</feature>
<sequence length="548" mass="58289">MLKRRDAFLKKSALAVSVALLLSAQAQAQDILIGPIQPGEDNSFLVGESVAGRSIDKVRNVWLIGDDSFLLDSNRTVLLGNNSDVVNSPGSVSLGHDALIADSEWGTVAGKEASLISSRQSSAIGAFSSVQDSTSSVALGHGSQVSGENNVVSVGAGPEGYGESVKGAPETRRIINVSDGINNTDAATVGQLNERFDDAQVFLLQTNERIDETDKRLSTVHAELSRDIIAGTSAAVTYTDVTALALQDEIKDGTNKVRDELKAEGDSLRGEIGGVYRDARAHTDSQVTAVRDELKAEGDSLRGEIGGVYRDARAHTDSQVTAVRDELKAEGDSLRGEIGGVYRDARAHTDSQVTAVRDELSRDIIAGTSAAVAYTDASSLALQDEIKEKADETVQVSRAYTDKSVRDARKEAKSQAEHLSDVLVKNRAQTDAAIASNTAAIRNNSHRLDLTEAWQKMATERMNNMQEQIKENRKELRESAAQSAALAGLFQPYSVGKFNATAAVGGYRDEQAIAVGVGYRFTENVAGKVAVAAGGSSASWNAGVNFEF</sequence>
<comment type="subcellular location">
    <subcellularLocation>
        <location evidence="2">Cell outer membrane</location>
    </subcellularLocation>
    <subcellularLocation>
        <location evidence="1">Cell surface</location>
    </subcellularLocation>
</comment>
<dbReference type="SUPFAM" id="SSF54523">
    <property type="entry name" value="Pili subunits"/>
    <property type="match status" value="1"/>
</dbReference>
<evidence type="ECO:0000256" key="2">
    <source>
        <dbReference type="ARBA" id="ARBA00004442"/>
    </source>
</evidence>
<gene>
    <name evidence="11" type="ORF">FGAF848_48120</name>
</gene>
<evidence type="ECO:0000256" key="9">
    <source>
        <dbReference type="SAM" id="SignalP"/>
    </source>
</evidence>
<keyword evidence="4" id="KW-0812">Transmembrane</keyword>
<evidence type="ECO:0000256" key="4">
    <source>
        <dbReference type="ARBA" id="ARBA00022692"/>
    </source>
</evidence>
<feature type="coiled-coil region" evidence="8">
    <location>
        <begin position="455"/>
        <end position="482"/>
    </location>
</feature>
<name>A0AAD2GNG3_ECOLX</name>
<reference evidence="11" key="1">
    <citation type="submission" date="2023-10" db="EMBL/GenBank/DDBJ databases">
        <authorList>
            <person name="Leclercq S."/>
        </authorList>
    </citation>
    <scope>NUCLEOTIDE SEQUENCE</scope>
    <source>
        <strain evidence="11">F848</strain>
    </source>
</reference>
<accession>A0AAD2GNG3</accession>
<evidence type="ECO:0000256" key="7">
    <source>
        <dbReference type="ARBA" id="ARBA00023237"/>
    </source>
</evidence>
<dbReference type="Pfam" id="PF03895">
    <property type="entry name" value="YadA_anchor"/>
    <property type="match status" value="1"/>
</dbReference>
<evidence type="ECO:0000256" key="5">
    <source>
        <dbReference type="ARBA" id="ARBA00022729"/>
    </source>
</evidence>
<dbReference type="Gene3D" id="1.20.120.20">
    <property type="entry name" value="Apolipoprotein"/>
    <property type="match status" value="1"/>
</dbReference>
<dbReference type="GO" id="GO:0009986">
    <property type="term" value="C:cell surface"/>
    <property type="evidence" value="ECO:0007669"/>
    <property type="project" value="UniProtKB-SubCell"/>
</dbReference>
<protein>
    <recommendedName>
        <fullName evidence="10">Trimeric autotransporter adhesin YadA-like C-terminal membrane anchor domain-containing protein</fullName>
    </recommendedName>
</protein>
<evidence type="ECO:0000256" key="6">
    <source>
        <dbReference type="ARBA" id="ARBA00023136"/>
    </source>
</evidence>
<keyword evidence="7" id="KW-0998">Cell outer membrane</keyword>
<organism evidence="11 12">
    <name type="scientific">Escherichia coli</name>
    <dbReference type="NCBI Taxonomy" id="562"/>
    <lineage>
        <taxon>Bacteria</taxon>
        <taxon>Pseudomonadati</taxon>
        <taxon>Pseudomonadota</taxon>
        <taxon>Gammaproteobacteria</taxon>
        <taxon>Enterobacterales</taxon>
        <taxon>Enterobacteriaceae</taxon>
        <taxon>Escherichia</taxon>
    </lineage>
</organism>
<dbReference type="GO" id="GO:0009279">
    <property type="term" value="C:cell outer membrane"/>
    <property type="evidence" value="ECO:0007669"/>
    <property type="project" value="UniProtKB-SubCell"/>
</dbReference>
<evidence type="ECO:0000256" key="8">
    <source>
        <dbReference type="SAM" id="Coils"/>
    </source>
</evidence>
<dbReference type="InterPro" id="IPR045584">
    <property type="entry name" value="Pilin-like"/>
</dbReference>
<dbReference type="RefSeq" id="WP_318219789.1">
    <property type="nucleotide sequence ID" value="NZ_CAUZHL010000007.1"/>
</dbReference>
<evidence type="ECO:0000313" key="11">
    <source>
        <dbReference type="EMBL" id="CAK1216683.1"/>
    </source>
</evidence>
<evidence type="ECO:0000313" key="12">
    <source>
        <dbReference type="Proteomes" id="UP001190091"/>
    </source>
</evidence>
<comment type="caution">
    <text evidence="11">The sequence shown here is derived from an EMBL/GenBank/DDBJ whole genome shotgun (WGS) entry which is preliminary data.</text>
</comment>
<dbReference type="InterPro" id="IPR011049">
    <property type="entry name" value="Serralysin-like_metalloprot_C"/>
</dbReference>
<evidence type="ECO:0000259" key="10">
    <source>
        <dbReference type="Pfam" id="PF03895"/>
    </source>
</evidence>
<dbReference type="InterPro" id="IPR005594">
    <property type="entry name" value="YadA_C"/>
</dbReference>
<proteinExistence type="predicted"/>
<dbReference type="Gene3D" id="2.150.10.10">
    <property type="entry name" value="Serralysin-like metalloprotease, C-terminal"/>
    <property type="match status" value="1"/>
</dbReference>
<feature type="chain" id="PRO_5042038206" description="Trimeric autotransporter adhesin YadA-like C-terminal membrane anchor domain-containing protein" evidence="9">
    <location>
        <begin position="29"/>
        <end position="548"/>
    </location>
</feature>
<feature type="signal peptide" evidence="9">
    <location>
        <begin position="1"/>
        <end position="28"/>
    </location>
</feature>
<keyword evidence="8" id="KW-0175">Coiled coil</keyword>
<keyword evidence="3" id="KW-1134">Transmembrane beta strand</keyword>